<dbReference type="GO" id="GO:0046933">
    <property type="term" value="F:proton-transporting ATP synthase activity, rotational mechanism"/>
    <property type="evidence" value="ECO:0007669"/>
    <property type="project" value="UniProtKB-UniRule"/>
</dbReference>
<comment type="subcellular location">
    <subcellularLocation>
        <location evidence="12">Cell membrane</location>
        <topology evidence="12">Single-pass membrane protein</topology>
    </subcellularLocation>
    <subcellularLocation>
        <location evidence="11">Endomembrane system</location>
        <topology evidence="11">Single-pass membrane protein</topology>
    </subcellularLocation>
</comment>
<dbReference type="PANTHER" id="PTHR33445">
    <property type="entry name" value="ATP SYNTHASE SUBUNIT B', CHLOROPLASTIC"/>
    <property type="match status" value="1"/>
</dbReference>
<feature type="transmembrane region" description="Helical" evidence="12">
    <location>
        <begin position="12"/>
        <end position="30"/>
    </location>
</feature>
<evidence type="ECO:0000256" key="11">
    <source>
        <dbReference type="ARBA" id="ARBA00037847"/>
    </source>
</evidence>
<protein>
    <recommendedName>
        <fullName evidence="12">ATP synthase subunit b</fullName>
    </recommendedName>
    <alternativeName>
        <fullName evidence="12">ATP synthase F(0) sector subunit b</fullName>
    </alternativeName>
    <alternativeName>
        <fullName evidence="12">ATPase subunit I</fullName>
    </alternativeName>
    <alternativeName>
        <fullName evidence="12">F-type ATPase subunit b</fullName>
        <shortName evidence="12">F-ATPase subunit b</shortName>
    </alternativeName>
</protein>
<dbReference type="InterPro" id="IPR050059">
    <property type="entry name" value="ATP_synthase_B_chain"/>
</dbReference>
<evidence type="ECO:0000256" key="1">
    <source>
        <dbReference type="ARBA" id="ARBA00005513"/>
    </source>
</evidence>
<gene>
    <name evidence="12" type="primary">atpF</name>
    <name evidence="14" type="ORF">UT63_C0079G0005</name>
</gene>
<keyword evidence="3 12" id="KW-0138">CF(0)</keyword>
<dbReference type="InterPro" id="IPR002146">
    <property type="entry name" value="ATP_synth_b/b'su_bac/chlpt"/>
</dbReference>
<keyword evidence="12" id="KW-1003">Cell membrane</keyword>
<evidence type="ECO:0000256" key="4">
    <source>
        <dbReference type="ARBA" id="ARBA00022692"/>
    </source>
</evidence>
<evidence type="ECO:0000256" key="7">
    <source>
        <dbReference type="ARBA" id="ARBA00023065"/>
    </source>
</evidence>
<reference evidence="14 15" key="1">
    <citation type="journal article" date="2015" name="Nature">
        <title>rRNA introns, odd ribosomes, and small enigmatic genomes across a large radiation of phyla.</title>
        <authorList>
            <person name="Brown C.T."/>
            <person name="Hug L.A."/>
            <person name="Thomas B.C."/>
            <person name="Sharon I."/>
            <person name="Castelle C.J."/>
            <person name="Singh A."/>
            <person name="Wilkins M.J."/>
            <person name="Williams K.H."/>
            <person name="Banfield J.F."/>
        </authorList>
    </citation>
    <scope>NUCLEOTIDE SEQUENCE [LARGE SCALE GENOMIC DNA]</scope>
</reference>
<evidence type="ECO:0000313" key="15">
    <source>
        <dbReference type="Proteomes" id="UP000034539"/>
    </source>
</evidence>
<dbReference type="GO" id="GO:0046961">
    <property type="term" value="F:proton-transporting ATPase activity, rotational mechanism"/>
    <property type="evidence" value="ECO:0007669"/>
    <property type="project" value="TreeGrafter"/>
</dbReference>
<evidence type="ECO:0000256" key="3">
    <source>
        <dbReference type="ARBA" id="ARBA00022547"/>
    </source>
</evidence>
<dbReference type="GO" id="GO:0005886">
    <property type="term" value="C:plasma membrane"/>
    <property type="evidence" value="ECO:0007669"/>
    <property type="project" value="UniProtKB-SubCell"/>
</dbReference>
<evidence type="ECO:0000256" key="12">
    <source>
        <dbReference type="HAMAP-Rule" id="MF_01398"/>
    </source>
</evidence>
<keyword evidence="4 12" id="KW-0812">Transmembrane</keyword>
<evidence type="ECO:0000256" key="13">
    <source>
        <dbReference type="RuleBase" id="RU003848"/>
    </source>
</evidence>
<evidence type="ECO:0000256" key="6">
    <source>
        <dbReference type="ARBA" id="ARBA00022989"/>
    </source>
</evidence>
<comment type="function">
    <text evidence="10 12">F(1)F(0) ATP synthase produces ATP from ADP in the presence of a proton or sodium gradient. F-type ATPases consist of two structural domains, F(1) containing the extramembraneous catalytic core and F(0) containing the membrane proton channel, linked together by a central stalk and a peripheral stalk. During catalysis, ATP synthesis in the catalytic domain of F(1) is coupled via a rotary mechanism of the central stalk subunits to proton translocation.</text>
</comment>
<dbReference type="SUPFAM" id="SSF81573">
    <property type="entry name" value="F1F0 ATP synthase subunit B, membrane domain"/>
    <property type="match status" value="1"/>
</dbReference>
<keyword evidence="6 12" id="KW-1133">Transmembrane helix</keyword>
<comment type="function">
    <text evidence="12">Component of the F(0) channel, it forms part of the peripheral stalk, linking F(1) to F(0).</text>
</comment>
<dbReference type="PANTHER" id="PTHR33445:SF2">
    <property type="entry name" value="ATP SYNTHASE SUBUNIT B', CHLOROPLASTIC"/>
    <property type="match status" value="1"/>
</dbReference>
<dbReference type="Proteomes" id="UP000034539">
    <property type="component" value="Unassembled WGS sequence"/>
</dbReference>
<organism evidence="14 15">
    <name type="scientific">Candidatus Gottesmanbacteria bacterium GW2011_GWC2_39_8</name>
    <dbReference type="NCBI Taxonomy" id="1618450"/>
    <lineage>
        <taxon>Bacteria</taxon>
        <taxon>Candidatus Gottesmaniibacteriota</taxon>
    </lineage>
</organism>
<dbReference type="NCBIfam" id="TIGR01144">
    <property type="entry name" value="ATP_synt_b"/>
    <property type="match status" value="1"/>
</dbReference>
<comment type="similarity">
    <text evidence="1 12 13">Belongs to the ATPase B chain family.</text>
</comment>
<evidence type="ECO:0000256" key="8">
    <source>
        <dbReference type="ARBA" id="ARBA00023136"/>
    </source>
</evidence>
<dbReference type="InterPro" id="IPR028987">
    <property type="entry name" value="ATP_synth_B-like_membr_sf"/>
</dbReference>
<name>A0A0G0T059_9BACT</name>
<dbReference type="InterPro" id="IPR005864">
    <property type="entry name" value="ATP_synth_F0_bsu_bac"/>
</dbReference>
<evidence type="ECO:0000256" key="5">
    <source>
        <dbReference type="ARBA" id="ARBA00022781"/>
    </source>
</evidence>
<keyword evidence="2 12" id="KW-0813">Transport</keyword>
<dbReference type="Gene3D" id="6.10.250.1580">
    <property type="match status" value="1"/>
</dbReference>
<sequence>MEKLGIQPVQLVTQIFNFLVLVVVLTKFLYKPTLKMLDERKKKIEEGLLLTDKMREEKEKLDKKGEQILNKAKDEAASIIEEGKKTAKNLEKDILAKAQNEAREIVAKSKRDAVLAREEEEKKLEEKTVEVAGLMVEKLLSELPEKTKREILDKKLTLLTQRN</sequence>
<dbReference type="GO" id="GO:0012505">
    <property type="term" value="C:endomembrane system"/>
    <property type="evidence" value="ECO:0007669"/>
    <property type="project" value="UniProtKB-SubCell"/>
</dbReference>
<evidence type="ECO:0000256" key="10">
    <source>
        <dbReference type="ARBA" id="ARBA00025198"/>
    </source>
</evidence>
<keyword evidence="9 12" id="KW-0066">ATP synthesis</keyword>
<accession>A0A0G0T059</accession>
<comment type="subunit">
    <text evidence="12">F-type ATPases have 2 components, F(1) - the catalytic core - and F(0) - the membrane proton channel. F(1) has five subunits: alpha(3), beta(3), gamma(1), delta(1), epsilon(1). F(0) has three main subunits: a(1), b(2) and c(10-14). The alpha and beta chains form an alternating ring which encloses part of the gamma chain. F(1) is attached to F(0) by a central stalk formed by the gamma and epsilon chains, while a peripheral stalk is formed by the delta and b chains.</text>
</comment>
<evidence type="ECO:0000256" key="9">
    <source>
        <dbReference type="ARBA" id="ARBA00023310"/>
    </source>
</evidence>
<evidence type="ECO:0000256" key="2">
    <source>
        <dbReference type="ARBA" id="ARBA00022448"/>
    </source>
</evidence>
<dbReference type="Pfam" id="PF00430">
    <property type="entry name" value="ATP-synt_B"/>
    <property type="match status" value="1"/>
</dbReference>
<comment type="caution">
    <text evidence="14">The sequence shown here is derived from an EMBL/GenBank/DDBJ whole genome shotgun (WGS) entry which is preliminary data.</text>
</comment>
<dbReference type="CDD" id="cd06503">
    <property type="entry name" value="ATP-synt_Fo_b"/>
    <property type="match status" value="1"/>
</dbReference>
<dbReference type="GO" id="GO:0045259">
    <property type="term" value="C:proton-transporting ATP synthase complex"/>
    <property type="evidence" value="ECO:0007669"/>
    <property type="project" value="UniProtKB-KW"/>
</dbReference>
<dbReference type="EMBL" id="LBXN01000079">
    <property type="protein sequence ID" value="KKR31197.1"/>
    <property type="molecule type" value="Genomic_DNA"/>
</dbReference>
<keyword evidence="7 12" id="KW-0406">Ion transport</keyword>
<keyword evidence="5 12" id="KW-0375">Hydrogen ion transport</keyword>
<proteinExistence type="inferred from homology"/>
<dbReference type="AlphaFoldDB" id="A0A0G0T059"/>
<evidence type="ECO:0000313" key="14">
    <source>
        <dbReference type="EMBL" id="KKR31197.1"/>
    </source>
</evidence>
<keyword evidence="8 12" id="KW-0472">Membrane</keyword>
<dbReference type="HAMAP" id="MF_01398">
    <property type="entry name" value="ATP_synth_b_bprime"/>
    <property type="match status" value="1"/>
</dbReference>